<organism evidence="2 4">
    <name type="scientific">Medicago truncatula</name>
    <name type="common">Barrel medic</name>
    <name type="synonym">Medicago tribuloides</name>
    <dbReference type="NCBI Taxonomy" id="3880"/>
    <lineage>
        <taxon>Eukaryota</taxon>
        <taxon>Viridiplantae</taxon>
        <taxon>Streptophyta</taxon>
        <taxon>Embryophyta</taxon>
        <taxon>Tracheophyta</taxon>
        <taxon>Spermatophyta</taxon>
        <taxon>Magnoliopsida</taxon>
        <taxon>eudicotyledons</taxon>
        <taxon>Gunneridae</taxon>
        <taxon>Pentapetalae</taxon>
        <taxon>rosids</taxon>
        <taxon>fabids</taxon>
        <taxon>Fabales</taxon>
        <taxon>Fabaceae</taxon>
        <taxon>Papilionoideae</taxon>
        <taxon>50 kb inversion clade</taxon>
        <taxon>NPAAA clade</taxon>
        <taxon>Hologalegina</taxon>
        <taxon>IRL clade</taxon>
        <taxon>Trifolieae</taxon>
        <taxon>Medicago</taxon>
    </lineage>
</organism>
<evidence type="ECO:0000313" key="4">
    <source>
        <dbReference type="Proteomes" id="UP000002051"/>
    </source>
</evidence>
<gene>
    <name evidence="2" type="ordered locus">MTR_2g044060</name>
</gene>
<reference evidence="3" key="3">
    <citation type="submission" date="2015-04" db="UniProtKB">
        <authorList>
            <consortium name="EnsemblPlants"/>
        </authorList>
    </citation>
    <scope>IDENTIFICATION</scope>
    <source>
        <strain evidence="3">cv. Jemalong A17</strain>
    </source>
</reference>
<keyword evidence="4" id="KW-1185">Reference proteome</keyword>
<evidence type="ECO:0000313" key="2">
    <source>
        <dbReference type="EMBL" id="KEH37656.1"/>
    </source>
</evidence>
<dbReference type="HOGENOM" id="CLU_2761560_0_0_1"/>
<evidence type="ECO:0000256" key="1">
    <source>
        <dbReference type="SAM" id="MobiDB-lite"/>
    </source>
</evidence>
<reference evidence="2 4" key="1">
    <citation type="journal article" date="2011" name="Nature">
        <title>The Medicago genome provides insight into the evolution of rhizobial symbioses.</title>
        <authorList>
            <person name="Young N.D."/>
            <person name="Debelle F."/>
            <person name="Oldroyd G.E."/>
            <person name="Geurts R."/>
            <person name="Cannon S.B."/>
            <person name="Udvardi M.K."/>
            <person name="Benedito V.A."/>
            <person name="Mayer K.F."/>
            <person name="Gouzy J."/>
            <person name="Schoof H."/>
            <person name="Van de Peer Y."/>
            <person name="Proost S."/>
            <person name="Cook D.R."/>
            <person name="Meyers B.C."/>
            <person name="Spannagl M."/>
            <person name="Cheung F."/>
            <person name="De Mita S."/>
            <person name="Krishnakumar V."/>
            <person name="Gundlach H."/>
            <person name="Zhou S."/>
            <person name="Mudge J."/>
            <person name="Bharti A.K."/>
            <person name="Murray J.D."/>
            <person name="Naoumkina M.A."/>
            <person name="Rosen B."/>
            <person name="Silverstein K.A."/>
            <person name="Tang H."/>
            <person name="Rombauts S."/>
            <person name="Zhao P.X."/>
            <person name="Zhou P."/>
            <person name="Barbe V."/>
            <person name="Bardou P."/>
            <person name="Bechner M."/>
            <person name="Bellec A."/>
            <person name="Berger A."/>
            <person name="Berges H."/>
            <person name="Bidwell S."/>
            <person name="Bisseling T."/>
            <person name="Choisne N."/>
            <person name="Couloux A."/>
            <person name="Denny R."/>
            <person name="Deshpande S."/>
            <person name="Dai X."/>
            <person name="Doyle J.J."/>
            <person name="Dudez A.M."/>
            <person name="Farmer A.D."/>
            <person name="Fouteau S."/>
            <person name="Franken C."/>
            <person name="Gibelin C."/>
            <person name="Gish J."/>
            <person name="Goldstein S."/>
            <person name="Gonzalez A.J."/>
            <person name="Green P.J."/>
            <person name="Hallab A."/>
            <person name="Hartog M."/>
            <person name="Hua A."/>
            <person name="Humphray S.J."/>
            <person name="Jeong D.H."/>
            <person name="Jing Y."/>
            <person name="Jocker A."/>
            <person name="Kenton S.M."/>
            <person name="Kim D.J."/>
            <person name="Klee K."/>
            <person name="Lai H."/>
            <person name="Lang C."/>
            <person name="Lin S."/>
            <person name="Macmil S.L."/>
            <person name="Magdelenat G."/>
            <person name="Matthews L."/>
            <person name="McCorrison J."/>
            <person name="Monaghan E.L."/>
            <person name="Mun J.H."/>
            <person name="Najar F.Z."/>
            <person name="Nicholson C."/>
            <person name="Noirot C."/>
            <person name="O'Bleness M."/>
            <person name="Paule C.R."/>
            <person name="Poulain J."/>
            <person name="Prion F."/>
            <person name="Qin B."/>
            <person name="Qu C."/>
            <person name="Retzel E.F."/>
            <person name="Riddle C."/>
            <person name="Sallet E."/>
            <person name="Samain S."/>
            <person name="Samson N."/>
            <person name="Sanders I."/>
            <person name="Saurat O."/>
            <person name="Scarpelli C."/>
            <person name="Schiex T."/>
            <person name="Segurens B."/>
            <person name="Severin A.J."/>
            <person name="Sherrier D.J."/>
            <person name="Shi R."/>
            <person name="Sims S."/>
            <person name="Singer S.R."/>
            <person name="Sinharoy S."/>
            <person name="Sterck L."/>
            <person name="Viollet A."/>
            <person name="Wang B.B."/>
            <person name="Wang K."/>
            <person name="Wang M."/>
            <person name="Wang X."/>
            <person name="Warfsmann J."/>
            <person name="Weissenbach J."/>
            <person name="White D.D."/>
            <person name="White J.D."/>
            <person name="Wiley G.B."/>
            <person name="Wincker P."/>
            <person name="Xing Y."/>
            <person name="Yang L."/>
            <person name="Yao Z."/>
            <person name="Ying F."/>
            <person name="Zhai J."/>
            <person name="Zhou L."/>
            <person name="Zuber A."/>
            <person name="Denarie J."/>
            <person name="Dixon R.A."/>
            <person name="May G.D."/>
            <person name="Schwartz D.C."/>
            <person name="Rogers J."/>
            <person name="Quetier F."/>
            <person name="Town C.D."/>
            <person name="Roe B.A."/>
        </authorList>
    </citation>
    <scope>NUCLEOTIDE SEQUENCE [LARGE SCALE GENOMIC DNA]</scope>
    <source>
        <strain evidence="2">A17</strain>
        <strain evidence="3 4">cv. Jemalong A17</strain>
    </source>
</reference>
<accession>A0A072V7P2</accession>
<feature type="compositionally biased region" description="Polar residues" evidence="1">
    <location>
        <begin position="60"/>
        <end position="70"/>
    </location>
</feature>
<evidence type="ECO:0000313" key="3">
    <source>
        <dbReference type="EnsemblPlants" id="KEH37656"/>
    </source>
</evidence>
<feature type="compositionally biased region" description="Polar residues" evidence="1">
    <location>
        <begin position="34"/>
        <end position="52"/>
    </location>
</feature>
<protein>
    <submittedName>
        <fullName evidence="2 3">Uncharacterized protein</fullName>
    </submittedName>
</protein>
<dbReference type="EMBL" id="CM001218">
    <property type="protein sequence ID" value="KEH37656.1"/>
    <property type="molecule type" value="Genomic_DNA"/>
</dbReference>
<dbReference type="AlphaFoldDB" id="A0A072V7P2"/>
<name>A0A072V7P2_MEDTR</name>
<reference evidence="2 4" key="2">
    <citation type="journal article" date="2014" name="BMC Genomics">
        <title>An improved genome release (version Mt4.0) for the model legume Medicago truncatula.</title>
        <authorList>
            <person name="Tang H."/>
            <person name="Krishnakumar V."/>
            <person name="Bidwell S."/>
            <person name="Rosen B."/>
            <person name="Chan A."/>
            <person name="Zhou S."/>
            <person name="Gentzbittel L."/>
            <person name="Childs K.L."/>
            <person name="Yandell M."/>
            <person name="Gundlach H."/>
            <person name="Mayer K.F."/>
            <person name="Schwartz D.C."/>
            <person name="Town C.D."/>
        </authorList>
    </citation>
    <scope>GENOME REANNOTATION</scope>
    <source>
        <strain evidence="2">A17</strain>
        <strain evidence="3 4">cv. Jemalong A17</strain>
    </source>
</reference>
<feature type="compositionally biased region" description="Basic and acidic residues" evidence="1">
    <location>
        <begin position="1"/>
        <end position="16"/>
    </location>
</feature>
<dbReference type="Proteomes" id="UP000002051">
    <property type="component" value="Chromosome 2"/>
</dbReference>
<proteinExistence type="predicted"/>
<feature type="region of interest" description="Disordered" evidence="1">
    <location>
        <begin position="1"/>
        <end position="70"/>
    </location>
</feature>
<dbReference type="EnsemblPlants" id="KEH37656">
    <property type="protein sequence ID" value="KEH37656"/>
    <property type="gene ID" value="MTR_2g044060"/>
</dbReference>
<sequence>MGGCFCKKESEPDHKHVGVSGMHNHNHKNHEPYVNQSKTPFQQPYQSPNKHTPSPKPIAQRSNTNTILSK</sequence>